<feature type="coiled-coil region" evidence="1">
    <location>
        <begin position="692"/>
        <end position="719"/>
    </location>
</feature>
<dbReference type="Proteomes" id="UP001208692">
    <property type="component" value="Unassembled WGS sequence"/>
</dbReference>
<keyword evidence="6" id="KW-1185">Reference proteome</keyword>
<feature type="domain" description="Tape measure protein N-terminal" evidence="2">
    <location>
        <begin position="70"/>
        <end position="255"/>
    </location>
</feature>
<name>A0AAV5AWV3_9FLAO</name>
<evidence type="ECO:0000259" key="2">
    <source>
        <dbReference type="Pfam" id="PF20155"/>
    </source>
</evidence>
<proteinExistence type="predicted"/>
<dbReference type="NCBIfam" id="TIGR02675">
    <property type="entry name" value="tape_meas_nterm"/>
    <property type="match status" value="1"/>
</dbReference>
<evidence type="ECO:0000313" key="4">
    <source>
        <dbReference type="EMBL" id="GJM54012.1"/>
    </source>
</evidence>
<dbReference type="Proteomes" id="UP001207736">
    <property type="component" value="Unassembled WGS sequence"/>
</dbReference>
<dbReference type="InterPro" id="IPR013491">
    <property type="entry name" value="Tape_meas_N"/>
</dbReference>
<evidence type="ECO:0000256" key="1">
    <source>
        <dbReference type="SAM" id="Coils"/>
    </source>
</evidence>
<evidence type="ECO:0000313" key="6">
    <source>
        <dbReference type="Proteomes" id="UP001208692"/>
    </source>
</evidence>
<dbReference type="Pfam" id="PF20155">
    <property type="entry name" value="TMP_3"/>
    <property type="match status" value="1"/>
</dbReference>
<comment type="caution">
    <text evidence="3">The sequence shown here is derived from an EMBL/GenBank/DDBJ whole genome shotgun (WGS) entry which is preliminary data.</text>
</comment>
<feature type="coiled-coil region" evidence="1">
    <location>
        <begin position="795"/>
        <end position="863"/>
    </location>
</feature>
<protein>
    <recommendedName>
        <fullName evidence="2">Tape measure protein N-terminal domain-containing protein</fullName>
    </recommendedName>
</protein>
<organism evidence="3 5">
    <name type="scientific">Capnocytophaga catalasegens</name>
    <dbReference type="NCBI Taxonomy" id="1004260"/>
    <lineage>
        <taxon>Bacteria</taxon>
        <taxon>Pseudomonadati</taxon>
        <taxon>Bacteroidota</taxon>
        <taxon>Flavobacteriia</taxon>
        <taxon>Flavobacteriales</taxon>
        <taxon>Flavobacteriaceae</taxon>
        <taxon>Capnocytophaga</taxon>
    </lineage>
</organism>
<sequence length="885" mass="99323">MNNTLGSIWYSLGIDNSSLQRDAQQAKGVIRNIGDTMVNEGKRIDNVYHNLSRNLAFVFTTSSAGVFINQLVKVRGEVQQLEITFNAMLGSKAKADKLMSEVVAFASNTPFDLKDIGASTRMLLSVGESAEKVIPTLKALGDVASATGVSMERLILNYSQVKNKGVLSSIDLKDFLAAGVPIIGELAKNLNVAEAEIKEMVSAGKIGFTEVEKAFYTMSAEGGKFNDLMAKQSQSVKGAISGLKLEIYKMFNDIGKSGEGVFTRAISSTTELVKNYKSIGKTIAELIATYGTYKAVLMSISAVQKLNRVVLAQAVVEKKLASAANITLSNSEAVAVARTKILSIAKMQLTNVTRALNATLLANPYVLVAAAVAGLAYGLYKLATRATAAEKALSEFNESQGKIKQKIEDENNARELRTRAYNTLIQKYPDLFAKYQTEMDMLRGIEEANKAVALSAHAREIAENKQKIKEVKQALEKAQTESQEYAKQTENLVYTSGAGAATALLAKQQSDDAKKQQAKIQAYQKRIQYLEREQAEANFNRLSQEEKKAELLKLRELQKRRNNATDQNVYSNQTGHKRQLENLLINTSEYEKFTTGNIGYLASILEKQITADEKHVTSYVKNSKDLFKKMQEAKKHLEDIRNTTEKDGLTDVQISEEVKKRQEAYESAKKAYEDFINLGDKKGSSSKEAEKTKNRQEEIAKAETELNRLRKDNELKAQKDYIETMAEGYEKERALIDFHFKEKSEMIDRGWEDTIASLTKRKKDGELTSQQFDAFVTEADNIRTLGNKNNEDVRQQQEEKLLKELLDKYKTYEEEKAEITKKFNEERKIIEEKLKTENSPEQIKKLKNAYAQLNKEQKKALDVLLRKQSESSEVFKKLLYIRNHS</sequence>
<dbReference type="AlphaFoldDB" id="A0AAV5AWV3"/>
<keyword evidence="1" id="KW-0175">Coiled coil</keyword>
<reference evidence="3 6" key="1">
    <citation type="submission" date="2021-11" db="EMBL/GenBank/DDBJ databases">
        <title>Draft genome sequence of Capnocytophaga sp. strain KC07075 isolated from cat oral cavity.</title>
        <authorList>
            <person name="Suzuki M."/>
            <person name="Imaoka K."/>
            <person name="Kimura M."/>
            <person name="Morikawa S."/>
            <person name="Maeda K."/>
        </authorList>
    </citation>
    <scope>NUCLEOTIDE SEQUENCE</scope>
    <source>
        <strain evidence="3">KC07075</strain>
        <strain evidence="4 6">KC07079</strain>
    </source>
</reference>
<dbReference type="EMBL" id="BQKB01000059">
    <property type="protein sequence ID" value="GJM54012.1"/>
    <property type="molecule type" value="Genomic_DNA"/>
</dbReference>
<dbReference type="RefSeq" id="WP_264846519.1">
    <property type="nucleotide sequence ID" value="NZ_BPMA01000022.1"/>
</dbReference>
<evidence type="ECO:0000313" key="5">
    <source>
        <dbReference type="Proteomes" id="UP001207736"/>
    </source>
</evidence>
<dbReference type="EMBL" id="BQKA01000014">
    <property type="protein sequence ID" value="GJM49840.1"/>
    <property type="molecule type" value="Genomic_DNA"/>
</dbReference>
<feature type="coiled-coil region" evidence="1">
    <location>
        <begin position="454"/>
        <end position="567"/>
    </location>
</feature>
<gene>
    <name evidence="3" type="ORF">RCZ15_08150</name>
    <name evidence="4" type="ORF">RCZ16_23280</name>
</gene>
<accession>A0AAV5AWV3</accession>
<evidence type="ECO:0000313" key="3">
    <source>
        <dbReference type="EMBL" id="GJM49840.1"/>
    </source>
</evidence>